<evidence type="ECO:0000313" key="6">
    <source>
        <dbReference type="EMBL" id="ELT93298.1"/>
    </source>
</evidence>
<protein>
    <recommendedName>
        <fullName evidence="9">Acyl-coa synthetase</fullName>
    </recommendedName>
</protein>
<dbReference type="SUPFAM" id="SSF56801">
    <property type="entry name" value="Acetyl-CoA synthetase-like"/>
    <property type="match status" value="1"/>
</dbReference>
<reference evidence="6 8" key="2">
    <citation type="journal article" date="2013" name="Nature">
        <title>Insights into bilaterian evolution from three spiralian genomes.</title>
        <authorList>
            <person name="Simakov O."/>
            <person name="Marletaz F."/>
            <person name="Cho S.J."/>
            <person name="Edsinger-Gonzales E."/>
            <person name="Havlak P."/>
            <person name="Hellsten U."/>
            <person name="Kuo D.H."/>
            <person name="Larsson T."/>
            <person name="Lv J."/>
            <person name="Arendt D."/>
            <person name="Savage R."/>
            <person name="Osoegawa K."/>
            <person name="de Jong P."/>
            <person name="Grimwood J."/>
            <person name="Chapman J.A."/>
            <person name="Shapiro H."/>
            <person name="Aerts A."/>
            <person name="Otillar R.P."/>
            <person name="Terry A.Y."/>
            <person name="Boore J.L."/>
            <person name="Grigoriev I.V."/>
            <person name="Lindberg D.R."/>
            <person name="Seaver E.C."/>
            <person name="Weisblat D.A."/>
            <person name="Putnam N.H."/>
            <person name="Rokhsar D.S."/>
        </authorList>
    </citation>
    <scope>NUCLEOTIDE SEQUENCE</scope>
    <source>
        <strain evidence="6 8">I ESC-2004</strain>
    </source>
</reference>
<keyword evidence="3" id="KW-0472">Membrane</keyword>
<feature type="transmembrane region" description="Helical" evidence="3">
    <location>
        <begin position="172"/>
        <end position="191"/>
    </location>
</feature>
<dbReference type="STRING" id="283909.R7THN8"/>
<reference evidence="7" key="3">
    <citation type="submission" date="2015-06" db="UniProtKB">
        <authorList>
            <consortium name="EnsemblMetazoa"/>
        </authorList>
    </citation>
    <scope>IDENTIFICATION</scope>
</reference>
<dbReference type="Pfam" id="PF13193">
    <property type="entry name" value="AMP-binding_C"/>
    <property type="match status" value="1"/>
</dbReference>
<feature type="non-terminal residue" evidence="6">
    <location>
        <position position="1"/>
    </location>
</feature>
<name>R7THN8_CAPTE</name>
<keyword evidence="3" id="KW-0812">Transmembrane</keyword>
<dbReference type="PANTHER" id="PTHR24096:SF149">
    <property type="entry name" value="AMP-BINDING DOMAIN-CONTAINING PROTEIN-RELATED"/>
    <property type="match status" value="1"/>
</dbReference>
<reference evidence="8" key="1">
    <citation type="submission" date="2012-12" db="EMBL/GenBank/DDBJ databases">
        <authorList>
            <person name="Hellsten U."/>
            <person name="Grimwood J."/>
            <person name="Chapman J.A."/>
            <person name="Shapiro H."/>
            <person name="Aerts A."/>
            <person name="Otillar R.P."/>
            <person name="Terry A.Y."/>
            <person name="Boore J.L."/>
            <person name="Simakov O."/>
            <person name="Marletaz F."/>
            <person name="Cho S.-J."/>
            <person name="Edsinger-Gonzales E."/>
            <person name="Havlak P."/>
            <person name="Kuo D.-H."/>
            <person name="Larsson T."/>
            <person name="Lv J."/>
            <person name="Arendt D."/>
            <person name="Savage R."/>
            <person name="Osoegawa K."/>
            <person name="de Jong P."/>
            <person name="Lindberg D.R."/>
            <person name="Seaver E.C."/>
            <person name="Weisblat D.A."/>
            <person name="Putnam N.H."/>
            <person name="Grigoriev I.V."/>
            <person name="Rokhsar D.S."/>
        </authorList>
    </citation>
    <scope>NUCLEOTIDE SEQUENCE</scope>
    <source>
        <strain evidence="8">I ESC-2004</strain>
    </source>
</reference>
<dbReference type="Gene3D" id="3.30.300.30">
    <property type="match status" value="1"/>
</dbReference>
<dbReference type="OMA" id="RFGNYWG"/>
<evidence type="ECO:0000256" key="1">
    <source>
        <dbReference type="ARBA" id="ARBA00006432"/>
    </source>
</evidence>
<evidence type="ECO:0000313" key="8">
    <source>
        <dbReference type="Proteomes" id="UP000014760"/>
    </source>
</evidence>
<feature type="domain" description="AMP-binding enzyme C-terminal" evidence="5">
    <location>
        <begin position="391"/>
        <end position="467"/>
    </location>
</feature>
<dbReference type="Proteomes" id="UP000014760">
    <property type="component" value="Unassembled WGS sequence"/>
</dbReference>
<accession>R7THN8</accession>
<proteinExistence type="inferred from homology"/>
<gene>
    <name evidence="6" type="ORF">CAPTEDRAFT_112748</name>
</gene>
<feature type="domain" description="AMP-dependent synthetase/ligase" evidence="4">
    <location>
        <begin position="5"/>
        <end position="340"/>
    </location>
</feature>
<keyword evidence="8" id="KW-1185">Reference proteome</keyword>
<evidence type="ECO:0000259" key="4">
    <source>
        <dbReference type="Pfam" id="PF00501"/>
    </source>
</evidence>
<dbReference type="InterPro" id="IPR045851">
    <property type="entry name" value="AMP-bd_C_sf"/>
</dbReference>
<dbReference type="InterPro" id="IPR020845">
    <property type="entry name" value="AMP-binding_CS"/>
</dbReference>
<evidence type="ECO:0000259" key="5">
    <source>
        <dbReference type="Pfam" id="PF13193"/>
    </source>
</evidence>
<keyword evidence="2" id="KW-0436">Ligase</keyword>
<dbReference type="Gene3D" id="3.40.50.980">
    <property type="match status" value="3"/>
</dbReference>
<dbReference type="EMBL" id="AMQN01012840">
    <property type="status" value="NOT_ANNOTATED_CDS"/>
    <property type="molecule type" value="Genomic_DNA"/>
</dbReference>
<dbReference type="FunFam" id="3.30.300.30:FF:000007">
    <property type="entry name" value="4-coumarate--CoA ligase 2"/>
    <property type="match status" value="1"/>
</dbReference>
<evidence type="ECO:0000313" key="7">
    <source>
        <dbReference type="EnsemblMetazoa" id="CapteP112748"/>
    </source>
</evidence>
<dbReference type="InterPro" id="IPR025110">
    <property type="entry name" value="AMP-bd_C"/>
</dbReference>
<organism evidence="6">
    <name type="scientific">Capitella teleta</name>
    <name type="common">Polychaete worm</name>
    <dbReference type="NCBI Taxonomy" id="283909"/>
    <lineage>
        <taxon>Eukaryota</taxon>
        <taxon>Metazoa</taxon>
        <taxon>Spiralia</taxon>
        <taxon>Lophotrochozoa</taxon>
        <taxon>Annelida</taxon>
        <taxon>Polychaeta</taxon>
        <taxon>Sedentaria</taxon>
        <taxon>Scolecida</taxon>
        <taxon>Capitellidae</taxon>
        <taxon>Capitella</taxon>
    </lineage>
</organism>
<evidence type="ECO:0008006" key="9">
    <source>
        <dbReference type="Google" id="ProtNLM"/>
    </source>
</evidence>
<evidence type="ECO:0000256" key="3">
    <source>
        <dbReference type="SAM" id="Phobius"/>
    </source>
</evidence>
<dbReference type="AlphaFoldDB" id="R7THN8"/>
<keyword evidence="3" id="KW-1133">Transmembrane helix</keyword>
<dbReference type="OrthoDB" id="1898221at2759"/>
<comment type="similarity">
    <text evidence="1">Belongs to the ATP-dependent AMP-binding enzyme family.</text>
</comment>
<evidence type="ECO:0000256" key="2">
    <source>
        <dbReference type="ARBA" id="ARBA00022598"/>
    </source>
</evidence>
<dbReference type="GO" id="GO:0016405">
    <property type="term" value="F:CoA-ligase activity"/>
    <property type="evidence" value="ECO:0007669"/>
    <property type="project" value="TreeGrafter"/>
</dbReference>
<dbReference type="PROSITE" id="PS00455">
    <property type="entry name" value="AMP_BINDING"/>
    <property type="match status" value="1"/>
</dbReference>
<dbReference type="PANTHER" id="PTHR24096">
    <property type="entry name" value="LONG-CHAIN-FATTY-ACID--COA LIGASE"/>
    <property type="match status" value="1"/>
</dbReference>
<dbReference type="EnsemblMetazoa" id="CapteT112748">
    <property type="protein sequence ID" value="CapteP112748"/>
    <property type="gene ID" value="CapteG112748"/>
</dbReference>
<dbReference type="InterPro" id="IPR000873">
    <property type="entry name" value="AMP-dep_synth/lig_dom"/>
</dbReference>
<sequence length="485" mass="52851">VDSGSGDKYTFTEVQDVVHNIAGHLQSLGFSHGTNLAVCATNCVETLMLVLASWKLGGMVSLLNPLLKPGENDVRSVVMVDCNRPQYVKLHFEGFPSFVHLREPMKQGIESIPPDVEAGAVILFSSGTTGPPKAVVLSHKNILYGYRTMVEAGAILAHEWKSQIVYQPMSHAYGLLISMVTMIIGASTIIMPRFELKTYLQLNADFKCEVMMRVPPLAVMFTKNSELVAQFDLSSIKCICCGAAFLHPGVAAELLKIIPTKSLKYITQGYGMTELAGSSHWMPSESFAEKHGAPDSSTSVGVVMPNTRSSIRDLETHINLPAYRRGEICVSGPGVMMGYLNDDKATAATIGADGWLKTGDIGYYDSNGYFYVVDRCKELIKYKAHQVSPSEVEDLLLSHPEIADAGVVGFPDAESGELPSAFIVLKPGVNLRVEEIQQFVAEKAAPFKKLRGPIVFVSQIPKTASGKILRRCILAELQAKHGNRE</sequence>
<dbReference type="EMBL" id="KB309791">
    <property type="protein sequence ID" value="ELT93298.1"/>
    <property type="molecule type" value="Genomic_DNA"/>
</dbReference>
<dbReference type="HOGENOM" id="CLU_000022_59_2_1"/>
<dbReference type="Gene3D" id="2.30.38.10">
    <property type="entry name" value="Luciferase, Domain 3"/>
    <property type="match status" value="1"/>
</dbReference>
<dbReference type="Pfam" id="PF00501">
    <property type="entry name" value="AMP-binding"/>
    <property type="match status" value="1"/>
</dbReference>